<accession>A0A078GW13</accession>
<evidence type="ECO:0000313" key="3">
    <source>
        <dbReference type="EMBL" id="CDY29322.1"/>
    </source>
</evidence>
<dbReference type="EMBL" id="LK032235">
    <property type="protein sequence ID" value="CDY29322.1"/>
    <property type="molecule type" value="Genomic_DNA"/>
</dbReference>
<reference evidence="3 4" key="1">
    <citation type="journal article" date="2014" name="Science">
        <title>Plant genetics. Early allopolyploid evolution in the post-Neolithic Brassica napus oilseed genome.</title>
        <authorList>
            <person name="Chalhoub B."/>
            <person name="Denoeud F."/>
            <person name="Liu S."/>
            <person name="Parkin I.A."/>
            <person name="Tang H."/>
            <person name="Wang X."/>
            <person name="Chiquet J."/>
            <person name="Belcram H."/>
            <person name="Tong C."/>
            <person name="Samans B."/>
            <person name="Correa M."/>
            <person name="Da Silva C."/>
            <person name="Just J."/>
            <person name="Falentin C."/>
            <person name="Koh C.S."/>
            <person name="Le Clainche I."/>
            <person name="Bernard M."/>
            <person name="Bento P."/>
            <person name="Noel B."/>
            <person name="Labadie K."/>
            <person name="Alberti A."/>
            <person name="Charles M."/>
            <person name="Arnaud D."/>
            <person name="Guo H."/>
            <person name="Daviaud C."/>
            <person name="Alamery S."/>
            <person name="Jabbari K."/>
            <person name="Zhao M."/>
            <person name="Edger P.P."/>
            <person name="Chelaifa H."/>
            <person name="Tack D."/>
            <person name="Lassalle G."/>
            <person name="Mestiri I."/>
            <person name="Schnel N."/>
            <person name="Le Paslier M.C."/>
            <person name="Fan G."/>
            <person name="Renault V."/>
            <person name="Bayer P.E."/>
            <person name="Golicz A.A."/>
            <person name="Manoli S."/>
            <person name="Lee T.H."/>
            <person name="Thi V.H."/>
            <person name="Chalabi S."/>
            <person name="Hu Q."/>
            <person name="Fan C."/>
            <person name="Tollenaere R."/>
            <person name="Lu Y."/>
            <person name="Battail C."/>
            <person name="Shen J."/>
            <person name="Sidebottom C.H."/>
            <person name="Wang X."/>
            <person name="Canaguier A."/>
            <person name="Chauveau A."/>
            <person name="Berard A."/>
            <person name="Deniot G."/>
            <person name="Guan M."/>
            <person name="Liu Z."/>
            <person name="Sun F."/>
            <person name="Lim Y.P."/>
            <person name="Lyons E."/>
            <person name="Town C.D."/>
            <person name="Bancroft I."/>
            <person name="Wang X."/>
            <person name="Meng J."/>
            <person name="Ma J."/>
            <person name="Pires J.C."/>
            <person name="King G.J."/>
            <person name="Brunel D."/>
            <person name="Delourme R."/>
            <person name="Renard M."/>
            <person name="Aury J.M."/>
            <person name="Adams K.L."/>
            <person name="Batley J."/>
            <person name="Snowdon R.J."/>
            <person name="Tost J."/>
            <person name="Edwards D."/>
            <person name="Zhou Y."/>
            <person name="Hua W."/>
            <person name="Sharpe A.G."/>
            <person name="Paterson A.H."/>
            <person name="Guan C."/>
            <person name="Wincker P."/>
        </authorList>
    </citation>
    <scope>NUCLEOTIDE SEQUENCE [LARGE SCALE GENOMIC DNA]</scope>
    <source>
        <strain evidence="4">cv. Darmor-bzh</strain>
    </source>
</reference>
<dbReference type="STRING" id="3708.A0A078GW13"/>
<organism evidence="3 4">
    <name type="scientific">Brassica napus</name>
    <name type="common">Rape</name>
    <dbReference type="NCBI Taxonomy" id="3708"/>
    <lineage>
        <taxon>Eukaryota</taxon>
        <taxon>Viridiplantae</taxon>
        <taxon>Streptophyta</taxon>
        <taxon>Embryophyta</taxon>
        <taxon>Tracheophyta</taxon>
        <taxon>Spermatophyta</taxon>
        <taxon>Magnoliopsida</taxon>
        <taxon>eudicotyledons</taxon>
        <taxon>Gunneridae</taxon>
        <taxon>Pentapetalae</taxon>
        <taxon>rosids</taxon>
        <taxon>malvids</taxon>
        <taxon>Brassicales</taxon>
        <taxon>Brassicaceae</taxon>
        <taxon>Brassiceae</taxon>
        <taxon>Brassica</taxon>
    </lineage>
</organism>
<dbReference type="Proteomes" id="UP001295469">
    <property type="component" value="Chromosome A05"/>
</dbReference>
<dbReference type="AlphaFoldDB" id="A0A078GW13"/>
<evidence type="ECO:0000313" key="2">
    <source>
        <dbReference type="EMBL" id="CAF2097803.1"/>
    </source>
</evidence>
<gene>
    <name evidence="3" type="primary">BnaA05g15890D</name>
    <name evidence="2" type="ORF">DARMORV10_A05P20230.1</name>
    <name evidence="3" type="ORF">GSBRNA2T00042878001</name>
</gene>
<feature type="signal peptide" evidence="1">
    <location>
        <begin position="1"/>
        <end position="24"/>
    </location>
</feature>
<sequence length="155" mass="17619">MLETLHVAHLFFFHILFIKKGVSTYDYIVALREQEQELEEGGGDPYYSLMKAEKRECDWLYAVVDANYGIPTKCACGQPIGVETDLELVVFNLQVLLTVQDDGLHFRICCLQAIEHELTMLKNDARDEAINRTKLESKIAQIILELAEIKKSANG</sequence>
<keyword evidence="1" id="KW-0732">Signal</keyword>
<proteinExistence type="predicted"/>
<name>A0A078GW13_BRANA</name>
<dbReference type="Gramene" id="CDY29322">
    <property type="protein sequence ID" value="CDY29322"/>
    <property type="gene ID" value="GSBRNA2T00042878001"/>
</dbReference>
<reference evidence="2" key="3">
    <citation type="submission" date="2021-01" db="EMBL/GenBank/DDBJ databases">
        <authorList>
            <consortium name="Genoscope - CEA"/>
            <person name="William W."/>
        </authorList>
    </citation>
    <scope>NUCLEOTIDE SEQUENCE</scope>
</reference>
<dbReference type="EMBL" id="HG994359">
    <property type="protein sequence ID" value="CAF2097803.1"/>
    <property type="molecule type" value="Genomic_DNA"/>
</dbReference>
<evidence type="ECO:0000313" key="4">
    <source>
        <dbReference type="Proteomes" id="UP000028999"/>
    </source>
</evidence>
<protein>
    <submittedName>
        <fullName evidence="2">(rape) hypothetical protein</fullName>
    </submittedName>
    <submittedName>
        <fullName evidence="3">BnaA05g15890D protein</fullName>
    </submittedName>
</protein>
<keyword evidence="4" id="KW-1185">Reference proteome</keyword>
<dbReference type="Proteomes" id="UP000028999">
    <property type="component" value="Unassembled WGS sequence"/>
</dbReference>
<evidence type="ECO:0000256" key="1">
    <source>
        <dbReference type="SAM" id="SignalP"/>
    </source>
</evidence>
<reference evidence="3" key="2">
    <citation type="submission" date="2014-06" db="EMBL/GenBank/DDBJ databases">
        <authorList>
            <person name="Genoscope - CEA"/>
        </authorList>
    </citation>
    <scope>NUCLEOTIDE SEQUENCE</scope>
</reference>
<feature type="chain" id="PRO_5040560603" evidence="1">
    <location>
        <begin position="25"/>
        <end position="155"/>
    </location>
</feature>
<dbReference type="PaxDb" id="3708-A0A078GW13"/>